<protein>
    <submittedName>
        <fullName evidence="1">Uncharacterized protein</fullName>
    </submittedName>
</protein>
<accession>A0A819WAG9</accession>
<proteinExistence type="predicted"/>
<evidence type="ECO:0000313" key="1">
    <source>
        <dbReference type="EMBL" id="CAF4121130.1"/>
    </source>
</evidence>
<evidence type="ECO:0000313" key="2">
    <source>
        <dbReference type="Proteomes" id="UP000663868"/>
    </source>
</evidence>
<feature type="non-terminal residue" evidence="1">
    <location>
        <position position="1"/>
    </location>
</feature>
<comment type="caution">
    <text evidence="1">The sequence shown here is derived from an EMBL/GenBank/DDBJ whole genome shotgun (WGS) entry which is preliminary data.</text>
</comment>
<dbReference type="EMBL" id="CAJOBB010005239">
    <property type="protein sequence ID" value="CAF4121130.1"/>
    <property type="molecule type" value="Genomic_DNA"/>
</dbReference>
<reference evidence="1" key="1">
    <citation type="submission" date="2021-02" db="EMBL/GenBank/DDBJ databases">
        <authorList>
            <person name="Nowell W R."/>
        </authorList>
    </citation>
    <scope>NUCLEOTIDE SEQUENCE</scope>
</reference>
<name>A0A819WAG9_9BILA</name>
<dbReference type="Proteomes" id="UP000663868">
    <property type="component" value="Unassembled WGS sequence"/>
</dbReference>
<dbReference type="AlphaFoldDB" id="A0A819WAG9"/>
<sequence length="104" mass="12100">MQDIEDEQISPIIQIFERLTFERGHEVQDQVTAITELFSLSDVTLDMLDTLIDCIKIIFVNQHTNKNIRIFDFIITLTHVTHISYTSNKNLALVFDTLIDIFSQ</sequence>
<gene>
    <name evidence="1" type="ORF">KXQ929_LOCUS35646</name>
</gene>
<organism evidence="1 2">
    <name type="scientific">Adineta steineri</name>
    <dbReference type="NCBI Taxonomy" id="433720"/>
    <lineage>
        <taxon>Eukaryota</taxon>
        <taxon>Metazoa</taxon>
        <taxon>Spiralia</taxon>
        <taxon>Gnathifera</taxon>
        <taxon>Rotifera</taxon>
        <taxon>Eurotatoria</taxon>
        <taxon>Bdelloidea</taxon>
        <taxon>Adinetida</taxon>
        <taxon>Adinetidae</taxon>
        <taxon>Adineta</taxon>
    </lineage>
</organism>